<dbReference type="InterPro" id="IPR050471">
    <property type="entry name" value="AB_hydrolase"/>
</dbReference>
<dbReference type="PANTHER" id="PTHR43433:SF5">
    <property type="entry name" value="AB HYDROLASE-1 DOMAIN-CONTAINING PROTEIN"/>
    <property type="match status" value="1"/>
</dbReference>
<dbReference type="InterPro" id="IPR000073">
    <property type="entry name" value="AB_hydrolase_1"/>
</dbReference>
<organism evidence="2 3">
    <name type="scientific">Actinomadura fulvescens</name>
    <dbReference type="NCBI Taxonomy" id="46160"/>
    <lineage>
        <taxon>Bacteria</taxon>
        <taxon>Bacillati</taxon>
        <taxon>Actinomycetota</taxon>
        <taxon>Actinomycetes</taxon>
        <taxon>Streptosporangiales</taxon>
        <taxon>Thermomonosporaceae</taxon>
        <taxon>Actinomadura</taxon>
    </lineage>
</organism>
<feature type="domain" description="AB hydrolase-1" evidence="1">
    <location>
        <begin position="26"/>
        <end position="117"/>
    </location>
</feature>
<dbReference type="PANTHER" id="PTHR43433">
    <property type="entry name" value="HYDROLASE, ALPHA/BETA FOLD FAMILY PROTEIN"/>
    <property type="match status" value="1"/>
</dbReference>
<gene>
    <name evidence="2" type="ORF">GCM10010411_10520</name>
</gene>
<protein>
    <submittedName>
        <fullName evidence="2">Alpha/beta fold hydrolase</fullName>
    </submittedName>
</protein>
<evidence type="ECO:0000313" key="3">
    <source>
        <dbReference type="Proteomes" id="UP001501509"/>
    </source>
</evidence>
<dbReference type="RefSeq" id="WP_344538142.1">
    <property type="nucleotide sequence ID" value="NZ_BAAATD010000001.1"/>
</dbReference>
<dbReference type="Gene3D" id="3.40.50.1820">
    <property type="entry name" value="alpha/beta hydrolase"/>
    <property type="match status" value="1"/>
</dbReference>
<dbReference type="InterPro" id="IPR029058">
    <property type="entry name" value="AB_hydrolase_fold"/>
</dbReference>
<evidence type="ECO:0000259" key="1">
    <source>
        <dbReference type="Pfam" id="PF00561"/>
    </source>
</evidence>
<keyword evidence="3" id="KW-1185">Reference proteome</keyword>
<comment type="caution">
    <text evidence="2">The sequence shown here is derived from an EMBL/GenBank/DDBJ whole genome shotgun (WGS) entry which is preliminary data.</text>
</comment>
<dbReference type="SUPFAM" id="SSF53474">
    <property type="entry name" value="alpha/beta-Hydrolases"/>
    <property type="match status" value="1"/>
</dbReference>
<dbReference type="Proteomes" id="UP001501509">
    <property type="component" value="Unassembled WGS sequence"/>
</dbReference>
<reference evidence="2 3" key="1">
    <citation type="journal article" date="2019" name="Int. J. Syst. Evol. Microbiol.">
        <title>The Global Catalogue of Microorganisms (GCM) 10K type strain sequencing project: providing services to taxonomists for standard genome sequencing and annotation.</title>
        <authorList>
            <consortium name="The Broad Institute Genomics Platform"/>
            <consortium name="The Broad Institute Genome Sequencing Center for Infectious Disease"/>
            <person name="Wu L."/>
            <person name="Ma J."/>
        </authorList>
    </citation>
    <scope>NUCLEOTIDE SEQUENCE [LARGE SCALE GENOMIC DNA]</scope>
    <source>
        <strain evidence="2 3">JCM 6833</strain>
    </source>
</reference>
<accession>A0ABN3PD38</accession>
<name>A0ABN3PD38_9ACTN</name>
<sequence>MDDLPVRRFEGHDGVRLAYREIGRGKPLVLLHGFCSSAVGNWVSAGHAAKIAARGHRVIMPDHRAHGDSAKPHDPAAYPPDVLADDCFALIETLGLTGYDLGGYSIGGRIVVRTLVRGAAPDRAVVAGIGLDLALRRAAIDDIARPVLAGRGPFEPGSPHGLLDAFLDQAGGDRVALLNVLGTLVDTPREALGRIEVPALVLIGEDDTQTDARALAEALPRGRLAMIPGDHVSLPGLAGAITDFLDP</sequence>
<evidence type="ECO:0000313" key="2">
    <source>
        <dbReference type="EMBL" id="GAA2579860.1"/>
    </source>
</evidence>
<keyword evidence="2" id="KW-0378">Hydrolase</keyword>
<dbReference type="EMBL" id="BAAATD010000001">
    <property type="protein sequence ID" value="GAA2579860.1"/>
    <property type="molecule type" value="Genomic_DNA"/>
</dbReference>
<dbReference type="GO" id="GO:0016787">
    <property type="term" value="F:hydrolase activity"/>
    <property type="evidence" value="ECO:0007669"/>
    <property type="project" value="UniProtKB-KW"/>
</dbReference>
<dbReference type="Pfam" id="PF00561">
    <property type="entry name" value="Abhydrolase_1"/>
    <property type="match status" value="1"/>
</dbReference>
<proteinExistence type="predicted"/>